<feature type="compositionally biased region" description="Basic and acidic residues" evidence="6">
    <location>
        <begin position="538"/>
        <end position="554"/>
    </location>
</feature>
<dbReference type="Gene3D" id="3.30.1220.10">
    <property type="entry name" value="CobW-like, C-terminal domain"/>
    <property type="match status" value="1"/>
</dbReference>
<keyword evidence="3" id="KW-0143">Chaperone</keyword>
<dbReference type="Proteomes" id="UP000325113">
    <property type="component" value="Unassembled WGS sequence"/>
</dbReference>
<dbReference type="GO" id="GO:0016787">
    <property type="term" value="F:hydrolase activity"/>
    <property type="evidence" value="ECO:0007669"/>
    <property type="project" value="UniProtKB-KW"/>
</dbReference>
<evidence type="ECO:0000313" key="10">
    <source>
        <dbReference type="Proteomes" id="UP000324907"/>
    </source>
</evidence>
<dbReference type="GO" id="GO:0000166">
    <property type="term" value="F:nucleotide binding"/>
    <property type="evidence" value="ECO:0007669"/>
    <property type="project" value="UniProtKB-KW"/>
</dbReference>
<proteinExistence type="inferred from homology"/>
<evidence type="ECO:0000256" key="3">
    <source>
        <dbReference type="ARBA" id="ARBA00023186"/>
    </source>
</evidence>
<feature type="region of interest" description="Disordered" evidence="6">
    <location>
        <begin position="27"/>
        <end position="64"/>
    </location>
</feature>
<keyword evidence="1" id="KW-0547">Nucleotide-binding</keyword>
<evidence type="ECO:0000256" key="2">
    <source>
        <dbReference type="ARBA" id="ARBA00022801"/>
    </source>
</evidence>
<evidence type="ECO:0000313" key="9">
    <source>
        <dbReference type="EMBL" id="KAA0167299.1"/>
    </source>
</evidence>
<dbReference type="InterPro" id="IPR051927">
    <property type="entry name" value="Zn_Chap_cDPG_Synth"/>
</dbReference>
<dbReference type="InterPro" id="IPR036627">
    <property type="entry name" value="CobW-likC_sf"/>
</dbReference>
<sequence length="578" mass="62040">MAKHGSASPGISAHRLRAAAWPPTCRVAEPAGSCSRAPTRSSRPALLPRPPPRLERPSKGMASAASGADTAAPALLEAAIKPLPVTILSGFLGAGKTTLLKRILQADHGLRIAVIVNDMAELNVDASIAGSIVESKEQLVAMQNGCICCTLREDLLVEVARLAKSGSFDYLVIESTGVSEPLPVAETFTFESDDAPLSKVARLDTMVTLLDAVNFGADLDSMDYLEDRDWAPKEEDERNVSQLLIDQLEFADVVIINKIDLADEPSVGRIEALVHRLNPHAKVLRSTKGDVPLESILNTGLFSMEEAARAPGWLKELRGEHVPETEEYAVTSFVLRSHRPFHPARLNALMDSKLFSAGAVAASKSVAGAPGAHAEGEAEEAEEAAAAAASSEGLSEATKAVMRGEAGYIVRSKGIAWVASGEGGMTYRGDWSHSGRLVGLEPAGRWWAAIPKENWPEGMTPYGWVDEEGVGDRQTEIVVIGMGMDKERVEAALRTCIVTDEEFAAGPAAWAEWEDPIWGDVDWEEHAAEQDGEEDEEEHGHDDCGHDHHSHDCGEEGCDECEEDGHSEGEEDDAEAEA</sequence>
<evidence type="ECO:0000256" key="4">
    <source>
        <dbReference type="ARBA" id="ARBA00034320"/>
    </source>
</evidence>
<protein>
    <recommendedName>
        <fullName evidence="7">CobW C-terminal domain-containing protein</fullName>
    </recommendedName>
</protein>
<dbReference type="EMBL" id="VLTL01000034">
    <property type="protein sequence ID" value="KAA0167299.1"/>
    <property type="molecule type" value="Genomic_DNA"/>
</dbReference>
<dbReference type="InterPro" id="IPR011629">
    <property type="entry name" value="CobW-like_C"/>
</dbReference>
<feature type="region of interest" description="Disordered" evidence="6">
    <location>
        <begin position="526"/>
        <end position="578"/>
    </location>
</feature>
<dbReference type="InterPro" id="IPR027417">
    <property type="entry name" value="P-loop_NTPase"/>
</dbReference>
<evidence type="ECO:0000313" key="11">
    <source>
        <dbReference type="Proteomes" id="UP000325113"/>
    </source>
</evidence>
<evidence type="ECO:0000256" key="6">
    <source>
        <dbReference type="SAM" id="MobiDB-lite"/>
    </source>
</evidence>
<dbReference type="PANTHER" id="PTHR43603:SF1">
    <property type="entry name" value="ZINC-REGULATED GTPASE METALLOPROTEIN ACTIVATOR 1"/>
    <property type="match status" value="1"/>
</dbReference>
<comment type="similarity">
    <text evidence="4">Belongs to the SIMIBI class G3E GTPase family. ZNG1 subfamily.</text>
</comment>
<dbReference type="EMBL" id="VLTM01000008">
    <property type="protein sequence ID" value="KAA0166536.1"/>
    <property type="molecule type" value="Genomic_DNA"/>
</dbReference>
<dbReference type="SUPFAM" id="SSF90002">
    <property type="entry name" value="Hypothetical protein YjiA, C-terminal domain"/>
    <property type="match status" value="1"/>
</dbReference>
<dbReference type="CDD" id="cd03112">
    <property type="entry name" value="CobW-like"/>
    <property type="match status" value="1"/>
</dbReference>
<dbReference type="InterPro" id="IPR003495">
    <property type="entry name" value="CobW/HypB/UreG_nucleotide-bd"/>
</dbReference>
<dbReference type="SUPFAM" id="SSF52540">
    <property type="entry name" value="P-loop containing nucleoside triphosphate hydrolases"/>
    <property type="match status" value="1"/>
</dbReference>
<reference evidence="10 11" key="1">
    <citation type="submission" date="2019-07" db="EMBL/GenBank/DDBJ databases">
        <title>Genomes of Cafeteria roenbergensis.</title>
        <authorList>
            <person name="Fischer M.G."/>
            <person name="Hackl T."/>
            <person name="Roman M."/>
        </authorList>
    </citation>
    <scope>NUCLEOTIDE SEQUENCE [LARGE SCALE GENOMIC DNA]</scope>
    <source>
        <strain evidence="8 11">Cflag</strain>
        <strain evidence="9 10">RCC970-E3</strain>
    </source>
</reference>
<feature type="compositionally biased region" description="Acidic residues" evidence="6">
    <location>
        <begin position="555"/>
        <end position="578"/>
    </location>
</feature>
<dbReference type="Proteomes" id="UP000324907">
    <property type="component" value="Unassembled WGS sequence"/>
</dbReference>
<dbReference type="AlphaFoldDB" id="A0A5A8DQ91"/>
<comment type="catalytic activity">
    <reaction evidence="5">
        <text>GTP + H2O = GDP + phosphate + H(+)</text>
        <dbReference type="Rhea" id="RHEA:19669"/>
        <dbReference type="ChEBI" id="CHEBI:15377"/>
        <dbReference type="ChEBI" id="CHEBI:15378"/>
        <dbReference type="ChEBI" id="CHEBI:37565"/>
        <dbReference type="ChEBI" id="CHEBI:43474"/>
        <dbReference type="ChEBI" id="CHEBI:58189"/>
    </reaction>
    <physiologicalReaction direction="left-to-right" evidence="5">
        <dbReference type="Rhea" id="RHEA:19670"/>
    </physiologicalReaction>
</comment>
<keyword evidence="2" id="KW-0378">Hydrolase</keyword>
<comment type="caution">
    <text evidence="9">The sequence shown here is derived from an EMBL/GenBank/DDBJ whole genome shotgun (WGS) entry which is preliminary data.</text>
</comment>
<dbReference type="PANTHER" id="PTHR43603">
    <property type="entry name" value="COBW DOMAIN-CONTAINING PROTEIN DDB_G0274527"/>
    <property type="match status" value="1"/>
</dbReference>
<evidence type="ECO:0000256" key="1">
    <source>
        <dbReference type="ARBA" id="ARBA00022741"/>
    </source>
</evidence>
<evidence type="ECO:0000313" key="8">
    <source>
        <dbReference type="EMBL" id="KAA0166536.1"/>
    </source>
</evidence>
<feature type="domain" description="CobW C-terminal" evidence="7">
    <location>
        <begin position="330"/>
        <end position="497"/>
    </location>
</feature>
<evidence type="ECO:0000259" key="7">
    <source>
        <dbReference type="SMART" id="SM00833"/>
    </source>
</evidence>
<name>A0A5A8DQ91_CAFRO</name>
<dbReference type="SMART" id="SM00833">
    <property type="entry name" value="CobW_C"/>
    <property type="match status" value="1"/>
</dbReference>
<dbReference type="Pfam" id="PF07683">
    <property type="entry name" value="CobW_C"/>
    <property type="match status" value="1"/>
</dbReference>
<dbReference type="Gene3D" id="3.40.50.300">
    <property type="entry name" value="P-loop containing nucleotide triphosphate hydrolases"/>
    <property type="match status" value="1"/>
</dbReference>
<organism evidence="9 10">
    <name type="scientific">Cafeteria roenbergensis</name>
    <name type="common">Marine flagellate</name>
    <dbReference type="NCBI Taxonomy" id="33653"/>
    <lineage>
        <taxon>Eukaryota</taxon>
        <taxon>Sar</taxon>
        <taxon>Stramenopiles</taxon>
        <taxon>Bigyra</taxon>
        <taxon>Opalozoa</taxon>
        <taxon>Bicosoecida</taxon>
        <taxon>Cafeteriaceae</taxon>
        <taxon>Cafeteria</taxon>
    </lineage>
</organism>
<gene>
    <name evidence="9" type="ORF">FNF28_02831</name>
    <name evidence="8" type="ORF">FNF31_01314</name>
</gene>
<accession>A0A5A8DQ91</accession>
<evidence type="ECO:0000256" key="5">
    <source>
        <dbReference type="ARBA" id="ARBA00049117"/>
    </source>
</evidence>
<dbReference type="Pfam" id="PF02492">
    <property type="entry name" value="cobW"/>
    <property type="match status" value="1"/>
</dbReference>